<dbReference type="Proteomes" id="UP000516407">
    <property type="component" value="Segment"/>
</dbReference>
<dbReference type="GO" id="GO:0098015">
    <property type="term" value="C:virus tail"/>
    <property type="evidence" value="ECO:0007669"/>
    <property type="project" value="UniProtKB-KW"/>
</dbReference>
<evidence type="ECO:0000313" key="5">
    <source>
        <dbReference type="EMBL" id="QKY79789.1"/>
    </source>
</evidence>
<evidence type="ECO:0000259" key="4">
    <source>
        <dbReference type="PROSITE" id="PS51688"/>
    </source>
</evidence>
<gene>
    <name evidence="5" type="primary">23</name>
    <name evidence="5" type="ORF">SEA_BUMBLE_23</name>
</gene>
<dbReference type="PROSITE" id="PS51688">
    <property type="entry name" value="ICA"/>
    <property type="match status" value="1"/>
</dbReference>
<sequence>MGMAVTNTPRFALKQYSSGGDPHPTRDEHNAMIAAIEAQAARYGAGTTASRPSAGKSGTFYRDTTVSKTYLDDGTAWIDLTPVGGGGAGAAVLVAGAASEGVSTYAARADHTHSLPLATTSAAGALSSADKTKMDGATASPTASKLVTRDASGRAQFASPAAAADAATKAYVDAEAAKLAPSSHDHSASEISSGVLDAARLPAATTAAPGALSAADKTKLDGATSAATPGALVKLDGSGRSQVATPSAAADTANKSYVDQQINTRAASSHTHAWADVTGKPTTFAPSAHGHSWSEISGTPATYAPSAHSHAWTEITGKPTTFAPTAHSHTWAEISDKPTTFAPDSHSHSAADLTSGTVPVARLPLATTSAAGALSAADKALLDNREVGAWASTLVVRDTAGRFDAQRPVSANNVATKDFCDDNTNSRVSWTEFDKRITRGSGHTHLKSPDGGTVLALNDSGSVASAAVYNTNAASGSYRAVWVNSSGVIGYNLSSRKFKTDERSYEVPLDVLRAVEPKWFKYREDVAELGDAAPDRVNFIAEDLYDAGLVEFVDFDGEGTARENLQTVNEQLVVTALWSFARQQQAELDELRETVRSLGGR</sequence>
<name>A0A7G3VCE3_9CAUD</name>
<evidence type="ECO:0000256" key="2">
    <source>
        <dbReference type="ARBA" id="ARBA00022732"/>
    </source>
</evidence>
<evidence type="ECO:0000256" key="3">
    <source>
        <dbReference type="SAM" id="MobiDB-lite"/>
    </source>
</evidence>
<evidence type="ECO:0000313" key="6">
    <source>
        <dbReference type="Proteomes" id="UP000516407"/>
    </source>
</evidence>
<proteinExistence type="predicted"/>
<dbReference type="EMBL" id="MT498055">
    <property type="protein sequence ID" value="QKY79789.1"/>
    <property type="molecule type" value="Genomic_DNA"/>
</dbReference>
<reference evidence="5 6" key="1">
    <citation type="submission" date="2020-05" db="EMBL/GenBank/DDBJ databases">
        <authorList>
            <person name="Bohanan V.A."/>
            <person name="Brazelton B.R."/>
            <person name="Coffey L.M."/>
            <person name="Donovan A.R."/>
            <person name="Gales A.C."/>
            <person name="Glasscock A.J."/>
            <person name="Grill M."/>
            <person name="Harper M.C."/>
            <person name="Hollowell C.E."/>
            <person name="Liu T.Y."/>
            <person name="Mansour C."/>
            <person name="McDowell A.D."/>
            <person name="Miller T.E."/>
            <person name="Nash A.G."/>
            <person name="Seo J."/>
            <person name="Sherman Z.A."/>
            <person name="Albert R.M."/>
            <person name="Ayala A."/>
            <person name="Monti D.L."/>
            <person name="Garlena R.A."/>
            <person name="Russell D.A."/>
            <person name="Pope W.H."/>
            <person name="Jacobs-Sera D."/>
            <person name="Hatfull G.F."/>
        </authorList>
    </citation>
    <scope>NUCLEOTIDE SEQUENCE [LARGE SCALE GENOMIC DNA]</scope>
</reference>
<feature type="region of interest" description="Disordered" evidence="3">
    <location>
        <begin position="1"/>
        <end position="26"/>
    </location>
</feature>
<accession>A0A7G3VCE3</accession>
<keyword evidence="6" id="KW-1185">Reference proteome</keyword>
<dbReference type="InterPro" id="IPR030392">
    <property type="entry name" value="S74_ICA"/>
</dbReference>
<keyword evidence="2" id="KW-0946">Virion</keyword>
<feature type="domain" description="Peptidase S74" evidence="4">
    <location>
        <begin position="494"/>
        <end position="595"/>
    </location>
</feature>
<organism evidence="5 6">
    <name type="scientific">Arthrobacter phage Bumble</name>
    <dbReference type="NCBI Taxonomy" id="2743904"/>
    <lineage>
        <taxon>Viruses</taxon>
        <taxon>Duplodnaviria</taxon>
        <taxon>Heunggongvirae</taxon>
        <taxon>Uroviricota</taxon>
        <taxon>Caudoviricetes</taxon>
        <taxon>Berryhillviridae</taxon>
        <taxon>Altadenavirus</taxon>
        <taxon>Altadenavirus bumble</taxon>
    </lineage>
</organism>
<evidence type="ECO:0000256" key="1">
    <source>
        <dbReference type="ARBA" id="ARBA00004328"/>
    </source>
</evidence>
<comment type="subcellular location">
    <subcellularLocation>
        <location evidence="1">Virion</location>
    </subcellularLocation>
</comment>
<keyword evidence="2" id="KW-1227">Viral tail protein</keyword>
<protein>
    <submittedName>
        <fullName evidence="5">Minor tail protein</fullName>
    </submittedName>
</protein>